<evidence type="ECO:0000313" key="3">
    <source>
        <dbReference type="Proteomes" id="UP000092695"/>
    </source>
</evidence>
<reference evidence="2 3" key="1">
    <citation type="submission" date="2016-06" db="EMBL/GenBank/DDBJ databases">
        <title>Complete genome sequence of a deep-branching marine Gamma Proteobacterium Woeseia oceani type strain XK5.</title>
        <authorList>
            <person name="Mu D."/>
            <person name="Du Z."/>
        </authorList>
    </citation>
    <scope>NUCLEOTIDE SEQUENCE [LARGE SCALE GENOMIC DNA]</scope>
    <source>
        <strain evidence="2 3">XK5</strain>
    </source>
</reference>
<proteinExistence type="predicted"/>
<dbReference type="STRING" id="1548547.BA177_09560"/>
<dbReference type="Proteomes" id="UP000092695">
    <property type="component" value="Chromosome"/>
</dbReference>
<dbReference type="Gene3D" id="3.30.1540.10">
    <property type="entry name" value="formyl-coa transferase, domain 3"/>
    <property type="match status" value="1"/>
</dbReference>
<dbReference type="SUPFAM" id="SSF89796">
    <property type="entry name" value="CoA-transferase family III (CaiB/BaiF)"/>
    <property type="match status" value="1"/>
</dbReference>
<dbReference type="PANTHER" id="PTHR48207">
    <property type="entry name" value="SUCCINATE--HYDROXYMETHYLGLUTARATE COA-TRANSFERASE"/>
    <property type="match status" value="1"/>
</dbReference>
<dbReference type="InterPro" id="IPR023606">
    <property type="entry name" value="CoA-Trfase_III_dom_1_sf"/>
</dbReference>
<evidence type="ECO:0000313" key="2">
    <source>
        <dbReference type="EMBL" id="ANO51415.1"/>
    </source>
</evidence>
<dbReference type="InterPro" id="IPR044855">
    <property type="entry name" value="CoA-Trfase_III_dom3_sf"/>
</dbReference>
<dbReference type="InterPro" id="IPR003673">
    <property type="entry name" value="CoA-Trfase_fam_III"/>
</dbReference>
<protein>
    <submittedName>
        <fullName evidence="2">CoA-transferase</fullName>
    </submittedName>
</protein>
<dbReference type="AlphaFoldDB" id="A0A193LFV3"/>
<keyword evidence="1 2" id="KW-0808">Transferase</keyword>
<dbReference type="Pfam" id="PF02515">
    <property type="entry name" value="CoA_transf_3"/>
    <property type="match status" value="1"/>
</dbReference>
<organism evidence="2 3">
    <name type="scientific">Woeseia oceani</name>
    <dbReference type="NCBI Taxonomy" id="1548547"/>
    <lineage>
        <taxon>Bacteria</taxon>
        <taxon>Pseudomonadati</taxon>
        <taxon>Pseudomonadota</taxon>
        <taxon>Gammaproteobacteria</taxon>
        <taxon>Woeseiales</taxon>
        <taxon>Woeseiaceae</taxon>
        <taxon>Woeseia</taxon>
    </lineage>
</organism>
<dbReference type="OrthoDB" id="9058532at2"/>
<dbReference type="Gene3D" id="3.40.50.10540">
    <property type="entry name" value="Crotonobetainyl-coa:carnitine coa-transferase, domain 1"/>
    <property type="match status" value="1"/>
</dbReference>
<accession>A0A193LFV3</accession>
<dbReference type="KEGG" id="woc:BA177_09560"/>
<dbReference type="EMBL" id="CP016268">
    <property type="protein sequence ID" value="ANO51415.1"/>
    <property type="molecule type" value="Genomic_DNA"/>
</dbReference>
<gene>
    <name evidence="2" type="ORF">BA177_09560</name>
</gene>
<dbReference type="GO" id="GO:0008410">
    <property type="term" value="F:CoA-transferase activity"/>
    <property type="evidence" value="ECO:0007669"/>
    <property type="project" value="TreeGrafter"/>
</dbReference>
<dbReference type="InterPro" id="IPR050483">
    <property type="entry name" value="CoA-transferase_III_domain"/>
</dbReference>
<evidence type="ECO:0000256" key="1">
    <source>
        <dbReference type="ARBA" id="ARBA00022679"/>
    </source>
</evidence>
<dbReference type="RefSeq" id="WP_068615731.1">
    <property type="nucleotide sequence ID" value="NZ_CP016268.1"/>
</dbReference>
<dbReference type="PANTHER" id="PTHR48207:SF3">
    <property type="entry name" value="SUCCINATE--HYDROXYMETHYLGLUTARATE COA-TRANSFERASE"/>
    <property type="match status" value="1"/>
</dbReference>
<keyword evidence="3" id="KW-1185">Reference proteome</keyword>
<name>A0A193LFV3_9GAMM</name>
<sequence length="403" mass="43266">MQGPLQDIKVLDLSRVLAGPWASQLLADYGAEVIKVEQPGRGDDTRQWGPPWLRADDGSDTAESAYFLATNRNKKSITVNIADAAGQQLIRELVAQSDVVLENFRVGSLVRYGLDAATLLSDYPTLIYCSISAYGQDSQRAAEPGYDAMIQASAGLMSLTGDAHGEPQKTGVAVADIMAGMYAVSGILAALHARERTGAGQHIDVPLFDSQVAWLANQAMNYLVGEEVPMRHGNAHPNIVPYQSFKTADGYLMLAVGNDRQFADCVEALGLAHLAQDARFSGNSSRVKYRDELVAELATKMRTASTADWLQKFRDRGVPSGPINDLAQVFSDPQTIERGLVHSLPHPSAGSVPSVANPVRFSATPTRMHCAPPLLGEHTDDVLTQALGYSPEKIAALRAAGTI</sequence>